<sequence length="467" mass="47000">MDSDQGKLFIGGISWDTTEEKLSEYFGSYGEVSQTVIMRDKITGRPRGFGFVVFSDPSILDRVLQEKHTLDGRTVEAKRALSRDEQHTSSRSGNPNAGRSFGSGGGGGGGGNIKTKKIFVGGLPPTLTEEGFRQYFETYGHVTDVVVMYDQSTQRPRGFGFISFDAEDAVDRVLHKSFHELDGKLVEVKRALPKDANPSGGGRTGGGGYQGYGASGANTNTYDGRMDANRYMQPQTTGGGFSAYGSSGYGAPGYGYGPASTGVGYGGYGVGGYGSANAGYSGPAGAYGNPNAPNAGYVSGAPGAPRSPWSSQAPSGYGAAGYGANAGYGAAASWSAQGAGGGSGVSAPTGQSPSGAAGYGNQGYGYGGYGGSDGSYANSGYGAVGGRAGSTPTSNPGAGGGEQQGTNAGYLGSGYVDANGNSGYPNWRSDPSQAAGSYGTAQANGPPGGQVGYGGGYGAQSRQAQQQ</sequence>
<dbReference type="Pfam" id="PF00076">
    <property type="entry name" value="RRM_1"/>
    <property type="match status" value="2"/>
</dbReference>
<gene>
    <name evidence="4" type="ORF">HHK36_012915</name>
</gene>
<dbReference type="CDD" id="cd12330">
    <property type="entry name" value="RRM2_Hrp1p"/>
    <property type="match status" value="1"/>
</dbReference>
<dbReference type="OMA" id="PRNSWDT"/>
<dbReference type="FunFam" id="3.30.70.330:FF:000051">
    <property type="entry name" value="Heterogeneous nuclear ribonucleoprotein 1"/>
    <property type="match status" value="1"/>
</dbReference>
<name>A0A834Z5M0_TETSI</name>
<dbReference type="Gene3D" id="3.30.70.330">
    <property type="match status" value="2"/>
</dbReference>
<dbReference type="GO" id="GO:0003723">
    <property type="term" value="F:RNA binding"/>
    <property type="evidence" value="ECO:0007669"/>
    <property type="project" value="UniProtKB-UniRule"/>
</dbReference>
<accession>A0A834Z5M0</accession>
<evidence type="ECO:0000259" key="3">
    <source>
        <dbReference type="PROSITE" id="PS50102"/>
    </source>
</evidence>
<reference evidence="4 5" key="1">
    <citation type="submission" date="2020-04" db="EMBL/GenBank/DDBJ databases">
        <title>Plant Genome Project.</title>
        <authorList>
            <person name="Zhang R.-G."/>
        </authorList>
    </citation>
    <scope>NUCLEOTIDE SEQUENCE [LARGE SCALE GENOMIC DNA]</scope>
    <source>
        <strain evidence="4">YNK0</strain>
        <tissue evidence="4">Leaf</tissue>
    </source>
</reference>
<feature type="domain" description="RRM" evidence="3">
    <location>
        <begin position="6"/>
        <end position="88"/>
    </location>
</feature>
<dbReference type="InterPro" id="IPR012677">
    <property type="entry name" value="Nucleotide-bd_a/b_plait_sf"/>
</dbReference>
<keyword evidence="1" id="KW-0694">RNA-binding</keyword>
<comment type="caution">
    <text evidence="4">The sequence shown here is derived from an EMBL/GenBank/DDBJ whole genome shotgun (WGS) entry which is preliminary data.</text>
</comment>
<dbReference type="AlphaFoldDB" id="A0A834Z5M0"/>
<feature type="region of interest" description="Disordered" evidence="2">
    <location>
        <begin position="386"/>
        <end position="467"/>
    </location>
</feature>
<dbReference type="CDD" id="cd12325">
    <property type="entry name" value="RRM1_hnRNPA_hnRNPD_like"/>
    <property type="match status" value="1"/>
</dbReference>
<dbReference type="InterPro" id="IPR053260">
    <property type="entry name" value="hnRNP"/>
</dbReference>
<evidence type="ECO:0000256" key="2">
    <source>
        <dbReference type="SAM" id="MobiDB-lite"/>
    </source>
</evidence>
<protein>
    <recommendedName>
        <fullName evidence="3">RRM domain-containing protein</fullName>
    </recommendedName>
</protein>
<dbReference type="PANTHER" id="PTHR48035">
    <property type="entry name" value="HETEROGENEOUS NUCLEAR RIBONUCLEOPROTEIN 1"/>
    <property type="match status" value="1"/>
</dbReference>
<evidence type="ECO:0000313" key="4">
    <source>
        <dbReference type="EMBL" id="KAF8401964.1"/>
    </source>
</evidence>
<feature type="compositionally biased region" description="Gly residues" evidence="2">
    <location>
        <begin position="446"/>
        <end position="458"/>
    </location>
</feature>
<dbReference type="PANTHER" id="PTHR48035:SF2">
    <property type="entry name" value="RNA-BINDING REGION RNP-1 DOMAIN-CONTAINING PROTEIN"/>
    <property type="match status" value="1"/>
</dbReference>
<dbReference type="OrthoDB" id="1875751at2759"/>
<feature type="domain" description="RRM" evidence="3">
    <location>
        <begin position="116"/>
        <end position="193"/>
    </location>
</feature>
<dbReference type="SMART" id="SM00360">
    <property type="entry name" value="RRM"/>
    <property type="match status" value="2"/>
</dbReference>
<proteinExistence type="predicted"/>
<dbReference type="Proteomes" id="UP000655225">
    <property type="component" value="Unassembled WGS sequence"/>
</dbReference>
<dbReference type="PROSITE" id="PS50102">
    <property type="entry name" value="RRM"/>
    <property type="match status" value="2"/>
</dbReference>
<dbReference type="FunFam" id="3.30.70.330:FF:000478">
    <property type="entry name" value="heterogeneous nuclear ribonucleoprotein 1"/>
    <property type="match status" value="1"/>
</dbReference>
<evidence type="ECO:0000256" key="1">
    <source>
        <dbReference type="PROSITE-ProRule" id="PRU00176"/>
    </source>
</evidence>
<dbReference type="InterPro" id="IPR035979">
    <property type="entry name" value="RBD_domain_sf"/>
</dbReference>
<feature type="compositionally biased region" description="Polar residues" evidence="2">
    <location>
        <begin position="419"/>
        <end position="443"/>
    </location>
</feature>
<organism evidence="4 5">
    <name type="scientific">Tetracentron sinense</name>
    <name type="common">Spur-leaf</name>
    <dbReference type="NCBI Taxonomy" id="13715"/>
    <lineage>
        <taxon>Eukaryota</taxon>
        <taxon>Viridiplantae</taxon>
        <taxon>Streptophyta</taxon>
        <taxon>Embryophyta</taxon>
        <taxon>Tracheophyta</taxon>
        <taxon>Spermatophyta</taxon>
        <taxon>Magnoliopsida</taxon>
        <taxon>Trochodendrales</taxon>
        <taxon>Trochodendraceae</taxon>
        <taxon>Tetracentron</taxon>
    </lineage>
</organism>
<feature type="region of interest" description="Disordered" evidence="2">
    <location>
        <begin position="74"/>
        <end position="109"/>
    </location>
</feature>
<dbReference type="EMBL" id="JABCRI010000008">
    <property type="protein sequence ID" value="KAF8401964.1"/>
    <property type="molecule type" value="Genomic_DNA"/>
</dbReference>
<dbReference type="InterPro" id="IPR000504">
    <property type="entry name" value="RRM_dom"/>
</dbReference>
<feature type="compositionally biased region" description="Basic and acidic residues" evidence="2">
    <location>
        <begin position="74"/>
        <end position="88"/>
    </location>
</feature>
<evidence type="ECO:0000313" key="5">
    <source>
        <dbReference type="Proteomes" id="UP000655225"/>
    </source>
</evidence>
<dbReference type="SUPFAM" id="SSF54928">
    <property type="entry name" value="RNA-binding domain, RBD"/>
    <property type="match status" value="2"/>
</dbReference>
<keyword evidence="5" id="KW-1185">Reference proteome</keyword>